<gene>
    <name evidence="2" type="ORF">GCM10009862_20890</name>
</gene>
<name>A0ABN3PJ06_9MICO</name>
<reference evidence="2 3" key="1">
    <citation type="journal article" date="2019" name="Int. J. Syst. Evol. Microbiol.">
        <title>The Global Catalogue of Microorganisms (GCM) 10K type strain sequencing project: providing services to taxonomists for standard genome sequencing and annotation.</title>
        <authorList>
            <consortium name="The Broad Institute Genomics Platform"/>
            <consortium name="The Broad Institute Genome Sequencing Center for Infectious Disease"/>
            <person name="Wu L."/>
            <person name="Ma J."/>
        </authorList>
    </citation>
    <scope>NUCLEOTIDE SEQUENCE [LARGE SCALE GENOMIC DNA]</scope>
    <source>
        <strain evidence="2 3">JCM 16365</strain>
    </source>
</reference>
<accession>A0ABN3PJ06</accession>
<dbReference type="EMBL" id="BAAARI010000013">
    <property type="protein sequence ID" value="GAA2581580.1"/>
    <property type="molecule type" value="Genomic_DNA"/>
</dbReference>
<feature type="region of interest" description="Disordered" evidence="1">
    <location>
        <begin position="1"/>
        <end position="113"/>
    </location>
</feature>
<sequence>MNGKRLIPAASIDKAVPAEPRNSRHPGTEADAITQGSSQGREVFLDPLRPSGVPRRRSLPPQAVQETSARRVDQLRPLGEQPHVPPFRNRSRGRTASLKHHNGHTSLDQMRGRGKTLRTRADYSHRQDVFHSNLTHPLTNIDG</sequence>
<proteinExistence type="predicted"/>
<evidence type="ECO:0000256" key="1">
    <source>
        <dbReference type="SAM" id="MobiDB-lite"/>
    </source>
</evidence>
<evidence type="ECO:0000313" key="2">
    <source>
        <dbReference type="EMBL" id="GAA2581580.1"/>
    </source>
</evidence>
<dbReference type="Proteomes" id="UP001500274">
    <property type="component" value="Unassembled WGS sequence"/>
</dbReference>
<evidence type="ECO:0000313" key="3">
    <source>
        <dbReference type="Proteomes" id="UP001500274"/>
    </source>
</evidence>
<feature type="compositionally biased region" description="Basic residues" evidence="1">
    <location>
        <begin position="89"/>
        <end position="103"/>
    </location>
</feature>
<comment type="caution">
    <text evidence="2">The sequence shown here is derived from an EMBL/GenBank/DDBJ whole genome shotgun (WGS) entry which is preliminary data.</text>
</comment>
<organism evidence="2 3">
    <name type="scientific">Microbacterium binotii</name>
    <dbReference type="NCBI Taxonomy" id="462710"/>
    <lineage>
        <taxon>Bacteria</taxon>
        <taxon>Bacillati</taxon>
        <taxon>Actinomycetota</taxon>
        <taxon>Actinomycetes</taxon>
        <taxon>Micrococcales</taxon>
        <taxon>Microbacteriaceae</taxon>
        <taxon>Microbacterium</taxon>
    </lineage>
</organism>
<keyword evidence="3" id="KW-1185">Reference proteome</keyword>
<protein>
    <submittedName>
        <fullName evidence="2">Uncharacterized protein</fullName>
    </submittedName>
</protein>